<proteinExistence type="predicted"/>
<dbReference type="Gramene" id="KOM46384">
    <property type="protein sequence ID" value="KOM46384"/>
    <property type="gene ID" value="LR48_Vigan07g008800"/>
</dbReference>
<protein>
    <submittedName>
        <fullName evidence="1">Uncharacterized protein</fullName>
    </submittedName>
</protein>
<reference evidence="2" key="1">
    <citation type="journal article" date="2015" name="Proc. Natl. Acad. Sci. U.S.A.">
        <title>Genome sequencing of adzuki bean (Vigna angularis) provides insight into high starch and low fat accumulation and domestication.</title>
        <authorList>
            <person name="Yang K."/>
            <person name="Tian Z."/>
            <person name="Chen C."/>
            <person name="Luo L."/>
            <person name="Zhao B."/>
            <person name="Wang Z."/>
            <person name="Yu L."/>
            <person name="Li Y."/>
            <person name="Sun Y."/>
            <person name="Li W."/>
            <person name="Chen Y."/>
            <person name="Li Y."/>
            <person name="Zhang Y."/>
            <person name="Ai D."/>
            <person name="Zhao J."/>
            <person name="Shang C."/>
            <person name="Ma Y."/>
            <person name="Wu B."/>
            <person name="Wang M."/>
            <person name="Gao L."/>
            <person name="Sun D."/>
            <person name="Zhang P."/>
            <person name="Guo F."/>
            <person name="Wang W."/>
            <person name="Li Y."/>
            <person name="Wang J."/>
            <person name="Varshney R.K."/>
            <person name="Wang J."/>
            <person name="Ling H.Q."/>
            <person name="Wan P."/>
        </authorList>
    </citation>
    <scope>NUCLEOTIDE SEQUENCE</scope>
    <source>
        <strain evidence="2">cv. Jingnong 6</strain>
    </source>
</reference>
<gene>
    <name evidence="1" type="ORF">LR48_Vigan07g008800</name>
</gene>
<organism evidence="1 2">
    <name type="scientific">Phaseolus angularis</name>
    <name type="common">Azuki bean</name>
    <name type="synonym">Vigna angularis</name>
    <dbReference type="NCBI Taxonomy" id="3914"/>
    <lineage>
        <taxon>Eukaryota</taxon>
        <taxon>Viridiplantae</taxon>
        <taxon>Streptophyta</taxon>
        <taxon>Embryophyta</taxon>
        <taxon>Tracheophyta</taxon>
        <taxon>Spermatophyta</taxon>
        <taxon>Magnoliopsida</taxon>
        <taxon>eudicotyledons</taxon>
        <taxon>Gunneridae</taxon>
        <taxon>Pentapetalae</taxon>
        <taxon>rosids</taxon>
        <taxon>fabids</taxon>
        <taxon>Fabales</taxon>
        <taxon>Fabaceae</taxon>
        <taxon>Papilionoideae</taxon>
        <taxon>50 kb inversion clade</taxon>
        <taxon>NPAAA clade</taxon>
        <taxon>indigoferoid/millettioid clade</taxon>
        <taxon>Phaseoleae</taxon>
        <taxon>Vigna</taxon>
    </lineage>
</organism>
<dbReference type="AlphaFoldDB" id="A0A0L9UV18"/>
<evidence type="ECO:0000313" key="2">
    <source>
        <dbReference type="Proteomes" id="UP000053144"/>
    </source>
</evidence>
<evidence type="ECO:0000313" key="1">
    <source>
        <dbReference type="EMBL" id="KOM46384.1"/>
    </source>
</evidence>
<dbReference type="Proteomes" id="UP000053144">
    <property type="component" value="Chromosome 7"/>
</dbReference>
<accession>A0A0L9UV18</accession>
<sequence>MAIIFTMPDLGCLAFRSFDFDLGFEHTHTITVAGMQNLGLPQFCMSRQAPAG</sequence>
<dbReference type="EMBL" id="CM003377">
    <property type="protein sequence ID" value="KOM46384.1"/>
    <property type="molecule type" value="Genomic_DNA"/>
</dbReference>
<name>A0A0L9UV18_PHAAN</name>